<dbReference type="PIRSF" id="PIRSF000126">
    <property type="entry name" value="11-beta-HSD1"/>
    <property type="match status" value="1"/>
</dbReference>
<dbReference type="CDD" id="cd05233">
    <property type="entry name" value="SDR_c"/>
    <property type="match status" value="1"/>
</dbReference>
<dbReference type="EMBL" id="CP042467">
    <property type="protein sequence ID" value="QED28170.1"/>
    <property type="molecule type" value="Genomic_DNA"/>
</dbReference>
<evidence type="ECO:0000313" key="6">
    <source>
        <dbReference type="Proteomes" id="UP000321595"/>
    </source>
</evidence>
<dbReference type="InterPro" id="IPR057326">
    <property type="entry name" value="KR_dom"/>
</dbReference>
<proteinExistence type="inferred from homology"/>
<keyword evidence="6" id="KW-1185">Reference proteome</keyword>
<dbReference type="PANTHER" id="PTHR44196:SF1">
    <property type="entry name" value="DEHYDROGENASE_REDUCTASE SDR FAMILY MEMBER 7B"/>
    <property type="match status" value="1"/>
</dbReference>
<evidence type="ECO:0000259" key="4">
    <source>
        <dbReference type="SMART" id="SM00822"/>
    </source>
</evidence>
<dbReference type="InterPro" id="IPR020904">
    <property type="entry name" value="Sc_DH/Rdtase_CS"/>
</dbReference>
<dbReference type="SMART" id="SM00822">
    <property type="entry name" value="PKS_KR"/>
    <property type="match status" value="1"/>
</dbReference>
<dbReference type="RefSeq" id="WP_146960357.1">
    <property type="nucleotide sequence ID" value="NZ_CP042467.1"/>
</dbReference>
<name>A0A5B8XRB2_9DELT</name>
<comment type="similarity">
    <text evidence="1 3">Belongs to the short-chain dehydrogenases/reductases (SDR) family.</text>
</comment>
<dbReference type="Gene3D" id="3.40.50.720">
    <property type="entry name" value="NAD(P)-binding Rossmann-like Domain"/>
    <property type="match status" value="1"/>
</dbReference>
<dbReference type="KEGG" id="bbae:FRD01_13200"/>
<sequence>MSKHAFITGASSGIGEEIAREFSRQGWSLTLVARRVEKLEALAEELDTEVLVLPADLSDWKVCQSLIDQAEAKFGPVEALINNAGIQYVERASGVSPERIDRIWGLNVLTPMHFMHAVLPQMEARKAGYIVNIASMAGITPTPGMSHYNGTKAGIAAMSESLRVEVESQGVHVLTVYPGPVESDMEAAAREQYQETAAAKFAPMGKPDVLAKKIYKAMVGRKARVVYPSVYGVARYTRVTSQWITDKFAPPLKD</sequence>
<evidence type="ECO:0000256" key="3">
    <source>
        <dbReference type="RuleBase" id="RU000363"/>
    </source>
</evidence>
<reference evidence="5 6" key="1">
    <citation type="submission" date="2019-08" db="EMBL/GenBank/DDBJ databases">
        <authorList>
            <person name="Liang Q."/>
        </authorList>
    </citation>
    <scope>NUCLEOTIDE SEQUENCE [LARGE SCALE GENOMIC DNA]</scope>
    <source>
        <strain evidence="5 6">V1718</strain>
    </source>
</reference>
<protein>
    <submittedName>
        <fullName evidence="5">SDR family NAD(P)-dependent oxidoreductase</fullName>
    </submittedName>
</protein>
<accession>A0A5B8XRB2</accession>
<dbReference type="Pfam" id="PF00106">
    <property type="entry name" value="adh_short"/>
    <property type="match status" value="1"/>
</dbReference>
<dbReference type="Proteomes" id="UP000321595">
    <property type="component" value="Chromosome"/>
</dbReference>
<dbReference type="PANTHER" id="PTHR44196">
    <property type="entry name" value="DEHYDROGENASE/REDUCTASE SDR FAMILY MEMBER 7B"/>
    <property type="match status" value="1"/>
</dbReference>
<dbReference type="InterPro" id="IPR002347">
    <property type="entry name" value="SDR_fam"/>
</dbReference>
<keyword evidence="2" id="KW-0560">Oxidoreductase</keyword>
<organism evidence="5 6">
    <name type="scientific">Microvenator marinus</name>
    <dbReference type="NCBI Taxonomy" id="2600177"/>
    <lineage>
        <taxon>Bacteria</taxon>
        <taxon>Deltaproteobacteria</taxon>
        <taxon>Bradymonadales</taxon>
        <taxon>Microvenatoraceae</taxon>
        <taxon>Microvenator</taxon>
    </lineage>
</organism>
<evidence type="ECO:0000313" key="5">
    <source>
        <dbReference type="EMBL" id="QED28170.1"/>
    </source>
</evidence>
<dbReference type="PROSITE" id="PS00061">
    <property type="entry name" value="ADH_SHORT"/>
    <property type="match status" value="1"/>
</dbReference>
<feature type="domain" description="Ketoreductase" evidence="4">
    <location>
        <begin position="3"/>
        <end position="184"/>
    </location>
</feature>
<evidence type="ECO:0000256" key="1">
    <source>
        <dbReference type="ARBA" id="ARBA00006484"/>
    </source>
</evidence>
<dbReference type="AlphaFoldDB" id="A0A5B8XRB2"/>
<dbReference type="PRINTS" id="PR00081">
    <property type="entry name" value="GDHRDH"/>
</dbReference>
<evidence type="ECO:0000256" key="2">
    <source>
        <dbReference type="ARBA" id="ARBA00023002"/>
    </source>
</evidence>
<dbReference type="OrthoDB" id="658698at2"/>
<dbReference type="InterPro" id="IPR036291">
    <property type="entry name" value="NAD(P)-bd_dom_sf"/>
</dbReference>
<gene>
    <name evidence="5" type="ORF">FRD01_13200</name>
</gene>
<dbReference type="GO" id="GO:0016020">
    <property type="term" value="C:membrane"/>
    <property type="evidence" value="ECO:0007669"/>
    <property type="project" value="TreeGrafter"/>
</dbReference>
<dbReference type="GO" id="GO:0016491">
    <property type="term" value="F:oxidoreductase activity"/>
    <property type="evidence" value="ECO:0007669"/>
    <property type="project" value="UniProtKB-KW"/>
</dbReference>
<dbReference type="PRINTS" id="PR00080">
    <property type="entry name" value="SDRFAMILY"/>
</dbReference>
<dbReference type="SUPFAM" id="SSF51735">
    <property type="entry name" value="NAD(P)-binding Rossmann-fold domains"/>
    <property type="match status" value="1"/>
</dbReference>